<dbReference type="Pfam" id="PF00001">
    <property type="entry name" value="7tm_1"/>
    <property type="match status" value="1"/>
</dbReference>
<evidence type="ECO:0000256" key="12">
    <source>
        <dbReference type="RuleBase" id="RU000688"/>
    </source>
</evidence>
<keyword evidence="5 13" id="KW-1133">Transmembrane helix</keyword>
<dbReference type="GO" id="GO:0004989">
    <property type="term" value="F:octopamine receptor activity"/>
    <property type="evidence" value="ECO:0007669"/>
    <property type="project" value="TreeGrafter"/>
</dbReference>
<keyword evidence="10 12" id="KW-0807">Transducer</keyword>
<evidence type="ECO:0000256" key="13">
    <source>
        <dbReference type="SAM" id="Phobius"/>
    </source>
</evidence>
<evidence type="ECO:0000256" key="2">
    <source>
        <dbReference type="ARBA" id="ARBA00010663"/>
    </source>
</evidence>
<dbReference type="PRINTS" id="PR00237">
    <property type="entry name" value="GPCRRHODOPSN"/>
</dbReference>
<keyword evidence="9" id="KW-0325">Glycoprotein</keyword>
<evidence type="ECO:0000313" key="16">
    <source>
        <dbReference type="Proteomes" id="UP000183832"/>
    </source>
</evidence>
<dbReference type="GO" id="GO:0043410">
    <property type="term" value="P:positive regulation of MAPK cascade"/>
    <property type="evidence" value="ECO:0007669"/>
    <property type="project" value="TreeGrafter"/>
</dbReference>
<dbReference type="SMART" id="SM01381">
    <property type="entry name" value="7TM_GPCR_Srsx"/>
    <property type="match status" value="1"/>
</dbReference>
<gene>
    <name evidence="15" type="ORF">CLUMA_CG003205</name>
</gene>
<evidence type="ECO:0000256" key="10">
    <source>
        <dbReference type="ARBA" id="ARBA00023224"/>
    </source>
</evidence>
<keyword evidence="6 12" id="KW-0297">G-protein coupled receptor</keyword>
<dbReference type="Proteomes" id="UP000183832">
    <property type="component" value="Unassembled WGS sequence"/>
</dbReference>
<dbReference type="PROSITE" id="PS00237">
    <property type="entry name" value="G_PROTEIN_RECEP_F1_1"/>
    <property type="match status" value="1"/>
</dbReference>
<dbReference type="CDD" id="cd15066">
    <property type="entry name" value="7tmA_DmOct-betaAR-like"/>
    <property type="match status" value="1"/>
</dbReference>
<evidence type="ECO:0000313" key="15">
    <source>
        <dbReference type="EMBL" id="CRK89465.1"/>
    </source>
</evidence>
<feature type="transmembrane region" description="Helical" evidence="13">
    <location>
        <begin position="331"/>
        <end position="354"/>
    </location>
</feature>
<evidence type="ECO:0000256" key="1">
    <source>
        <dbReference type="ARBA" id="ARBA00004651"/>
    </source>
</evidence>
<feature type="transmembrane region" description="Helical" evidence="13">
    <location>
        <begin position="73"/>
        <end position="95"/>
    </location>
</feature>
<dbReference type="GO" id="GO:0005886">
    <property type="term" value="C:plasma membrane"/>
    <property type="evidence" value="ECO:0007669"/>
    <property type="project" value="UniProtKB-SubCell"/>
</dbReference>
<feature type="domain" description="G-protein coupled receptors family 1 profile" evidence="14">
    <location>
        <begin position="53"/>
        <end position="351"/>
    </location>
</feature>
<dbReference type="GO" id="GO:0071880">
    <property type="term" value="P:adenylate cyclase-activating adrenergic receptor signaling pathway"/>
    <property type="evidence" value="ECO:0007669"/>
    <property type="project" value="TreeGrafter"/>
</dbReference>
<feature type="transmembrane region" description="Helical" evidence="13">
    <location>
        <begin position="199"/>
        <end position="224"/>
    </location>
</feature>
<dbReference type="PANTHER" id="PTHR24248:SF187">
    <property type="entry name" value="OCTOPAMINE RECEPTOR BETA-2R"/>
    <property type="match status" value="1"/>
</dbReference>
<organism evidence="15 16">
    <name type="scientific">Clunio marinus</name>
    <dbReference type="NCBI Taxonomy" id="568069"/>
    <lineage>
        <taxon>Eukaryota</taxon>
        <taxon>Metazoa</taxon>
        <taxon>Ecdysozoa</taxon>
        <taxon>Arthropoda</taxon>
        <taxon>Hexapoda</taxon>
        <taxon>Insecta</taxon>
        <taxon>Pterygota</taxon>
        <taxon>Neoptera</taxon>
        <taxon>Endopterygota</taxon>
        <taxon>Diptera</taxon>
        <taxon>Nematocera</taxon>
        <taxon>Chironomoidea</taxon>
        <taxon>Chironomidae</taxon>
        <taxon>Clunio</taxon>
    </lineage>
</organism>
<evidence type="ECO:0000256" key="4">
    <source>
        <dbReference type="ARBA" id="ARBA00022692"/>
    </source>
</evidence>
<evidence type="ECO:0000256" key="5">
    <source>
        <dbReference type="ARBA" id="ARBA00022989"/>
    </source>
</evidence>
<keyword evidence="3" id="KW-1003">Cell membrane</keyword>
<keyword evidence="4 12" id="KW-0812">Transmembrane</keyword>
<evidence type="ECO:0000256" key="7">
    <source>
        <dbReference type="ARBA" id="ARBA00023136"/>
    </source>
</evidence>
<dbReference type="InterPro" id="IPR017452">
    <property type="entry name" value="GPCR_Rhodpsn_7TM"/>
</dbReference>
<feature type="transmembrane region" description="Helical" evidence="13">
    <location>
        <begin position="153"/>
        <end position="179"/>
    </location>
</feature>
<reference evidence="15 16" key="1">
    <citation type="submission" date="2015-04" db="EMBL/GenBank/DDBJ databases">
        <authorList>
            <person name="Syromyatnikov M.Y."/>
            <person name="Popov V.N."/>
        </authorList>
    </citation>
    <scope>NUCLEOTIDE SEQUENCE [LARGE SCALE GENOMIC DNA]</scope>
</reference>
<feature type="transmembrane region" description="Helical" evidence="13">
    <location>
        <begin position="297"/>
        <end position="319"/>
    </location>
</feature>
<dbReference type="InterPro" id="IPR000276">
    <property type="entry name" value="GPCR_Rhodpsn"/>
</dbReference>
<evidence type="ECO:0000256" key="3">
    <source>
        <dbReference type="ARBA" id="ARBA00022475"/>
    </source>
</evidence>
<dbReference type="AlphaFoldDB" id="A0A1J1HTF2"/>
<sequence>MGTNDNFSYPNATISKISNNSTEEMIDQEWIKILITAFTASLMIFIIIAAIFGNLLVIISVMRVRKLRVITNYFVVSLALADIMVAMMAMTFNFSVQITGRWLFGRFMCDVWNSLDVYFSTASILHLCCISVDRYYAIVKPLKYPINMTKRKVAIMILTTWISPALLSFVPIFCGWYTTKKHLADELLFPNDCNFKVNKIYSVVSSSISFWIPCTIMLFTYHAIFKEADRQEKQLAMRHGNAMLMHRHSNCGPSNNGELSGSGSSKTLTLHEVESEHTPTKDKHLNKMKREHKAARTLGIIMGTFIACWLPFFTWYVTASLCGDSCKIPEIFVAILFWIGYSNSTLNPLIYAYFNRDFREAFTSTLHCLFCWWRKEPSPLDIDVRRSSLNARYDSRAKSVYTESYLRPQPNKNNDVAPETL</sequence>
<feature type="transmembrane region" description="Helical" evidence="13">
    <location>
        <begin position="115"/>
        <end position="132"/>
    </location>
</feature>
<evidence type="ECO:0000256" key="8">
    <source>
        <dbReference type="ARBA" id="ARBA00023170"/>
    </source>
</evidence>
<name>A0A1J1HTF2_9DIPT</name>
<dbReference type="OrthoDB" id="5957871at2759"/>
<dbReference type="STRING" id="568069.A0A1J1HTF2"/>
<evidence type="ECO:0000259" key="14">
    <source>
        <dbReference type="PROSITE" id="PS50262"/>
    </source>
</evidence>
<keyword evidence="8 12" id="KW-0675">Receptor</keyword>
<keyword evidence="16" id="KW-1185">Reference proteome</keyword>
<comment type="subcellular location">
    <subcellularLocation>
        <location evidence="1">Cell membrane</location>
        <topology evidence="1">Multi-pass membrane protein</topology>
    </subcellularLocation>
</comment>
<proteinExistence type="inferred from homology"/>
<dbReference type="FunFam" id="1.20.1070.10:FF:000271">
    <property type="entry name" value="Octopamine receptor beta-2R"/>
    <property type="match status" value="1"/>
</dbReference>
<accession>A0A1J1HTF2</accession>
<evidence type="ECO:0000256" key="11">
    <source>
        <dbReference type="ARBA" id="ARBA00074411"/>
    </source>
</evidence>
<dbReference type="PANTHER" id="PTHR24248">
    <property type="entry name" value="ADRENERGIC RECEPTOR-RELATED G-PROTEIN COUPLED RECEPTOR"/>
    <property type="match status" value="1"/>
</dbReference>
<dbReference type="SUPFAM" id="SSF81321">
    <property type="entry name" value="Family A G protein-coupled receptor-like"/>
    <property type="match status" value="1"/>
</dbReference>
<comment type="similarity">
    <text evidence="2 12">Belongs to the G-protein coupled receptor 1 family.</text>
</comment>
<keyword evidence="7 13" id="KW-0472">Membrane</keyword>
<evidence type="ECO:0000256" key="9">
    <source>
        <dbReference type="ARBA" id="ARBA00023180"/>
    </source>
</evidence>
<feature type="transmembrane region" description="Helical" evidence="13">
    <location>
        <begin position="33"/>
        <end position="61"/>
    </location>
</feature>
<dbReference type="PROSITE" id="PS50262">
    <property type="entry name" value="G_PROTEIN_RECEP_F1_2"/>
    <property type="match status" value="1"/>
</dbReference>
<protein>
    <recommendedName>
        <fullName evidence="11">Octopamine receptor beta-2R</fullName>
    </recommendedName>
</protein>
<dbReference type="Gene3D" id="1.20.1070.10">
    <property type="entry name" value="Rhodopsin 7-helix transmembrane proteins"/>
    <property type="match status" value="1"/>
</dbReference>
<dbReference type="EMBL" id="CVRI01000012">
    <property type="protein sequence ID" value="CRK89465.1"/>
    <property type="molecule type" value="Genomic_DNA"/>
</dbReference>
<evidence type="ECO:0000256" key="6">
    <source>
        <dbReference type="ARBA" id="ARBA00023040"/>
    </source>
</evidence>